<protein>
    <submittedName>
        <fullName evidence="1">54S ribosomal protein L25, mitochondrial</fullName>
    </submittedName>
</protein>
<gene>
    <name evidence="1" type="primary">MRPL25</name>
    <name evidence="1" type="ORF">H2198_005838</name>
</gene>
<keyword evidence="1" id="KW-0689">Ribosomal protein</keyword>
<dbReference type="EMBL" id="JAPDRQ010000101">
    <property type="protein sequence ID" value="KAJ9655222.1"/>
    <property type="molecule type" value="Genomic_DNA"/>
</dbReference>
<accession>A0ACC3A4P8</accession>
<reference evidence="1" key="1">
    <citation type="submission" date="2022-10" db="EMBL/GenBank/DDBJ databases">
        <title>Culturing micro-colonial fungi from biological soil crusts in the Mojave desert and describing Neophaeococcomyces mojavensis, and introducing the new genera and species Taxawa tesnikishii.</title>
        <authorList>
            <person name="Kurbessoian T."/>
            <person name="Stajich J.E."/>
        </authorList>
    </citation>
    <scope>NUCLEOTIDE SEQUENCE</scope>
    <source>
        <strain evidence="1">JES_112</strain>
    </source>
</reference>
<evidence type="ECO:0000313" key="1">
    <source>
        <dbReference type="EMBL" id="KAJ9655222.1"/>
    </source>
</evidence>
<name>A0ACC3A4P8_9EURO</name>
<organism evidence="1 2">
    <name type="scientific">Neophaeococcomyces mojaviensis</name>
    <dbReference type="NCBI Taxonomy" id="3383035"/>
    <lineage>
        <taxon>Eukaryota</taxon>
        <taxon>Fungi</taxon>
        <taxon>Dikarya</taxon>
        <taxon>Ascomycota</taxon>
        <taxon>Pezizomycotina</taxon>
        <taxon>Eurotiomycetes</taxon>
        <taxon>Chaetothyriomycetidae</taxon>
        <taxon>Chaetothyriales</taxon>
        <taxon>Chaetothyriales incertae sedis</taxon>
        <taxon>Neophaeococcomyces</taxon>
    </lineage>
</organism>
<comment type="caution">
    <text evidence="1">The sequence shown here is derived from an EMBL/GenBank/DDBJ whole genome shotgun (WGS) entry which is preliminary data.</text>
</comment>
<evidence type="ECO:0000313" key="2">
    <source>
        <dbReference type="Proteomes" id="UP001172386"/>
    </source>
</evidence>
<keyword evidence="1" id="KW-0687">Ribonucleoprotein</keyword>
<sequence length="243" mass="27072">MASVLAAATKSSSLELALPRRLVDFFARYPPRLYSAHFTGQKIISLEEKIALEGNKKTGKPPADAESALSTPQTTSTIIKITSPSTIVDTSSQTPEQLESIQSPGPVTPTSQEPIFPASLNQKKLPPNPFLPYKNPATGRWRGARVSLRRQAELFKIARVYGVEPLLPPSRKSSTFKEERLLQRGLGPRVKGTGEGEKVKGHKWERAMGGLLEKRIKAMEMMPELIREWRMRGNGRGWKKYPK</sequence>
<proteinExistence type="predicted"/>
<keyword evidence="2" id="KW-1185">Reference proteome</keyword>
<dbReference type="Proteomes" id="UP001172386">
    <property type="component" value="Unassembled WGS sequence"/>
</dbReference>